<gene>
    <name evidence="1" type="ORF">AUJ42_00040</name>
</gene>
<protein>
    <recommendedName>
        <fullName evidence="3">Dockerin domain-containing protein</fullName>
    </recommendedName>
</protein>
<name>A0A1J4S3I5_9BACT</name>
<dbReference type="AlphaFoldDB" id="A0A1J4S3I5"/>
<dbReference type="EMBL" id="MNUK01000001">
    <property type="protein sequence ID" value="OIN92853.1"/>
    <property type="molecule type" value="Genomic_DNA"/>
</dbReference>
<dbReference type="GO" id="GO:0000272">
    <property type="term" value="P:polysaccharide catabolic process"/>
    <property type="evidence" value="ECO:0007669"/>
    <property type="project" value="InterPro"/>
</dbReference>
<sequence length="157" mass="17938">MPIKKGVGLLFLVLLFSGSMFLTFRFEQQSLFNRSDINQDGIVNNLDYFGVLDNPAAGDFAEIYSRAVIDPDGDGNWTEQDKTIIINAWGSREGEKKYDRRADLFPDEMINQIDLHMAQVEEKSQDQWLGNPLKCMNDLVRRAGWAKKVSAERGFEK</sequence>
<evidence type="ECO:0008006" key="3">
    <source>
        <dbReference type="Google" id="ProtNLM"/>
    </source>
</evidence>
<comment type="caution">
    <text evidence="1">The sequence shown here is derived from an EMBL/GenBank/DDBJ whole genome shotgun (WGS) entry which is preliminary data.</text>
</comment>
<accession>A0A1J4S3I5</accession>
<organism evidence="1 2">
    <name type="scientific">Candidatus Collierbacteria bacterium CG1_02_44_10</name>
    <dbReference type="NCBI Taxonomy" id="1805087"/>
    <lineage>
        <taxon>Bacteria</taxon>
        <taxon>Candidatus Collieribacteriota</taxon>
    </lineage>
</organism>
<evidence type="ECO:0000313" key="1">
    <source>
        <dbReference type="EMBL" id="OIN92853.1"/>
    </source>
</evidence>
<proteinExistence type="predicted"/>
<dbReference type="Gene3D" id="1.10.1330.10">
    <property type="entry name" value="Dockerin domain"/>
    <property type="match status" value="1"/>
</dbReference>
<dbReference type="InterPro" id="IPR036439">
    <property type="entry name" value="Dockerin_dom_sf"/>
</dbReference>
<reference evidence="1 2" key="1">
    <citation type="journal article" date="2016" name="Environ. Microbiol.">
        <title>Genomic resolution of a cold subsurface aquifer community provides metabolic insights for novel microbes adapted to high CO concentrations.</title>
        <authorList>
            <person name="Probst A.J."/>
            <person name="Castelle C.J."/>
            <person name="Singh A."/>
            <person name="Brown C.T."/>
            <person name="Anantharaman K."/>
            <person name="Sharon I."/>
            <person name="Hug L.A."/>
            <person name="Burstein D."/>
            <person name="Emerson J.B."/>
            <person name="Thomas B.C."/>
            <person name="Banfield J.F."/>
        </authorList>
    </citation>
    <scope>NUCLEOTIDE SEQUENCE [LARGE SCALE GENOMIC DNA]</scope>
    <source>
        <strain evidence="1">CG1_02_44_10</strain>
    </source>
</reference>
<evidence type="ECO:0000313" key="2">
    <source>
        <dbReference type="Proteomes" id="UP000182345"/>
    </source>
</evidence>
<dbReference type="Proteomes" id="UP000182345">
    <property type="component" value="Unassembled WGS sequence"/>
</dbReference>